<sequence length="115" mass="13313">MNIVVDKEMTVNQLAKVFNEVYPFLRIEVYHKGNEVSTDCFHTLEEISSMKTPSVFVISPTLTIQEIEQFFWEELGLQVAVFRKVGNSWIHTAFTNNWTLERQNRTGQNIFGAIA</sequence>
<dbReference type="RefSeq" id="WP_340236344.1">
    <property type="nucleotide sequence ID" value="NZ_JBBEWC010000006.1"/>
</dbReference>
<proteinExistence type="predicted"/>
<name>A0ABW5J1G5_9BACT</name>
<comment type="caution">
    <text evidence="1">The sequence shown here is derived from an EMBL/GenBank/DDBJ whole genome shotgun (WGS) entry which is preliminary data.</text>
</comment>
<gene>
    <name evidence="1" type="ORF">ACFSR2_02830</name>
</gene>
<evidence type="ECO:0000313" key="2">
    <source>
        <dbReference type="Proteomes" id="UP001597510"/>
    </source>
</evidence>
<evidence type="ECO:0000313" key="1">
    <source>
        <dbReference type="EMBL" id="MFD2519802.1"/>
    </source>
</evidence>
<dbReference type="EMBL" id="JBHULC010000003">
    <property type="protein sequence ID" value="MFD2519802.1"/>
    <property type="molecule type" value="Genomic_DNA"/>
</dbReference>
<protein>
    <submittedName>
        <fullName evidence="1">Uncharacterized protein</fullName>
    </submittedName>
</protein>
<organism evidence="1 2">
    <name type="scientific">Emticicia soli</name>
    <dbReference type="NCBI Taxonomy" id="2027878"/>
    <lineage>
        <taxon>Bacteria</taxon>
        <taxon>Pseudomonadati</taxon>
        <taxon>Bacteroidota</taxon>
        <taxon>Cytophagia</taxon>
        <taxon>Cytophagales</taxon>
        <taxon>Leadbetterellaceae</taxon>
        <taxon>Emticicia</taxon>
    </lineage>
</organism>
<dbReference type="Proteomes" id="UP001597510">
    <property type="component" value="Unassembled WGS sequence"/>
</dbReference>
<reference evidence="2" key="1">
    <citation type="journal article" date="2019" name="Int. J. Syst. Evol. Microbiol.">
        <title>The Global Catalogue of Microorganisms (GCM) 10K type strain sequencing project: providing services to taxonomists for standard genome sequencing and annotation.</title>
        <authorList>
            <consortium name="The Broad Institute Genomics Platform"/>
            <consortium name="The Broad Institute Genome Sequencing Center for Infectious Disease"/>
            <person name="Wu L."/>
            <person name="Ma J."/>
        </authorList>
    </citation>
    <scope>NUCLEOTIDE SEQUENCE [LARGE SCALE GENOMIC DNA]</scope>
    <source>
        <strain evidence="2">KCTC 52344</strain>
    </source>
</reference>
<keyword evidence="2" id="KW-1185">Reference proteome</keyword>
<accession>A0ABW5J1G5</accession>